<protein>
    <submittedName>
        <fullName evidence="1">Uncharacterized protein</fullName>
    </submittedName>
</protein>
<organism evidence="1 2">
    <name type="scientific">Bacillus halotolerans</name>
    <dbReference type="NCBI Taxonomy" id="260554"/>
    <lineage>
        <taxon>Bacteria</taxon>
        <taxon>Bacillati</taxon>
        <taxon>Bacillota</taxon>
        <taxon>Bacilli</taxon>
        <taxon>Bacillales</taxon>
        <taxon>Bacillaceae</taxon>
        <taxon>Bacillus</taxon>
    </lineage>
</organism>
<dbReference type="EMBL" id="JALAWA010000013">
    <property type="protein sequence ID" value="MCY9186548.1"/>
    <property type="molecule type" value="Genomic_DNA"/>
</dbReference>
<accession>A0A9Q4HQZ1</accession>
<dbReference type="Proteomes" id="UP001073053">
    <property type="component" value="Unassembled WGS sequence"/>
</dbReference>
<evidence type="ECO:0000313" key="2">
    <source>
        <dbReference type="Proteomes" id="UP001073053"/>
    </source>
</evidence>
<evidence type="ECO:0000313" key="1">
    <source>
        <dbReference type="EMBL" id="MCY9186548.1"/>
    </source>
</evidence>
<comment type="caution">
    <text evidence="1">The sequence shown here is derived from an EMBL/GenBank/DDBJ whole genome shotgun (WGS) entry which is preliminary data.</text>
</comment>
<sequence length="70" mass="8233">MKLINLTIKRQLDDSYAIVAQLQDHSKQIRDVILNSKDNPEDLRETYMLYAKDDESLQVDVMSRLQEVTH</sequence>
<dbReference type="RefSeq" id="WP_268522585.1">
    <property type="nucleotide sequence ID" value="NZ_JALAWA010000013.1"/>
</dbReference>
<proteinExistence type="predicted"/>
<reference evidence="1" key="1">
    <citation type="submission" date="2022-02" db="EMBL/GenBank/DDBJ databases">
        <title>Crop Bioprotection Bacillus Genome Sequencing.</title>
        <authorList>
            <person name="Dunlap C."/>
        </authorList>
    </citation>
    <scope>NUCLEOTIDE SEQUENCE</scope>
    <source>
        <strain evidence="1">EC49O2N-C10</strain>
    </source>
</reference>
<gene>
    <name evidence="1" type="ORF">MOF03_18235</name>
</gene>
<name>A0A9Q4HQZ1_9BACI</name>
<dbReference type="AlphaFoldDB" id="A0A9Q4HQZ1"/>